<protein>
    <recommendedName>
        <fullName evidence="3">Chitin-binding type-3 domain-containing protein</fullName>
    </recommendedName>
</protein>
<name>A0A2T5JZ23_9RHOB</name>
<dbReference type="Proteomes" id="UP000244060">
    <property type="component" value="Unassembled WGS sequence"/>
</dbReference>
<accession>A0A2T5JZ23</accession>
<comment type="caution">
    <text evidence="1">The sequence shown here is derived from an EMBL/GenBank/DDBJ whole genome shotgun (WGS) entry which is preliminary data.</text>
</comment>
<organism evidence="1 2">
    <name type="scientific">Cereibacter azotoformans</name>
    <dbReference type="NCBI Taxonomy" id="43057"/>
    <lineage>
        <taxon>Bacteria</taxon>
        <taxon>Pseudomonadati</taxon>
        <taxon>Pseudomonadota</taxon>
        <taxon>Alphaproteobacteria</taxon>
        <taxon>Rhodobacterales</taxon>
        <taxon>Paracoccaceae</taxon>
        <taxon>Cereibacter</taxon>
    </lineage>
</organism>
<dbReference type="AlphaFoldDB" id="A0A2T5JZ23"/>
<gene>
    <name evidence="1" type="ORF">C8J28_114116</name>
</gene>
<evidence type="ECO:0000313" key="1">
    <source>
        <dbReference type="EMBL" id="PTR15395.1"/>
    </source>
</evidence>
<dbReference type="RefSeq" id="WP_108221503.1">
    <property type="nucleotide sequence ID" value="NZ_QAOT01000014.1"/>
</dbReference>
<evidence type="ECO:0000313" key="2">
    <source>
        <dbReference type="Proteomes" id="UP000244060"/>
    </source>
</evidence>
<keyword evidence="2" id="KW-1185">Reference proteome</keyword>
<evidence type="ECO:0008006" key="3">
    <source>
        <dbReference type="Google" id="ProtNLM"/>
    </source>
</evidence>
<dbReference type="OrthoDB" id="7456251at2"/>
<dbReference type="EMBL" id="QAOT01000014">
    <property type="protein sequence ID" value="PTR15395.1"/>
    <property type="molecule type" value="Genomic_DNA"/>
</dbReference>
<sequence>MRIILPTPVTPAALLASNIPEDDHPAWSAGQTYARGARVVADHGVWESVADGNQGHDPAGDALGSWWLRIGATNRWRAFDERIGGQTVGGPTITYSIRLPRTLNRIAFFNLDAASIRVTVTTPAGATIHDRTVDLVARDPVGTFWEYVFTEFAFTPNVIVAAPLPAGATLDITVTGGAVTRVGEIVMGRDTPVGTTVAGTGLGLGLVDYSVKQRDEWGGLYIVPRPVTRTVSLAFQVPLEGAARVQSIMERVSSRLAVFYAGEGADVWGTTVAGILRDYDLTLGHAICDGRAEVESLA</sequence>
<reference evidence="1 2" key="1">
    <citation type="submission" date="2018-04" db="EMBL/GenBank/DDBJ databases">
        <title>Genomic Encyclopedia of Type Strains, Phase III (KMG-III): the genomes of soil and plant-associated and newly described type strains.</title>
        <authorList>
            <person name="Whitman W."/>
        </authorList>
    </citation>
    <scope>NUCLEOTIDE SEQUENCE [LARGE SCALE GENOMIC DNA]</scope>
    <source>
        <strain evidence="1 2">KA25</strain>
    </source>
</reference>
<proteinExistence type="predicted"/>